<dbReference type="Proteomes" id="UP000196355">
    <property type="component" value="Unassembled WGS sequence"/>
</dbReference>
<feature type="signal peptide" evidence="1">
    <location>
        <begin position="1"/>
        <end position="19"/>
    </location>
</feature>
<dbReference type="RefSeq" id="WP_087711742.1">
    <property type="nucleotide sequence ID" value="NZ_MVAG01000147.1"/>
</dbReference>
<keyword evidence="3" id="KW-1185">Reference proteome</keyword>
<reference evidence="3" key="1">
    <citation type="submission" date="2017-02" db="EMBL/GenBank/DDBJ databases">
        <authorList>
            <person name="Tetz G."/>
            <person name="Tetz V."/>
        </authorList>
    </citation>
    <scope>NUCLEOTIDE SEQUENCE [LARGE SCALE GENOMIC DNA]</scope>
    <source>
        <strain evidence="3">VT16-26</strain>
    </source>
</reference>
<evidence type="ECO:0000313" key="2">
    <source>
        <dbReference type="EMBL" id="OVE54707.1"/>
    </source>
</evidence>
<evidence type="ECO:0008006" key="4">
    <source>
        <dbReference type="Google" id="ProtNLM"/>
    </source>
</evidence>
<evidence type="ECO:0000256" key="1">
    <source>
        <dbReference type="SAM" id="SignalP"/>
    </source>
</evidence>
<sequence>MKKNLLLLFLTILVNFINAQSITFVSEKTNKPLPKVSVFGKDGSILAYSDIDGKIDRQSIKPDQEKFQLIYDNMSVATLSYADFDKETIKVDDRVKDIERVVIKNNKPAKYIFVKGNFNTYVTVNNKLNCYTDGIITYIFDNKTKKLKSANVEQYRAFRIEDKNVDKKLTASFDYGKMMNVPEMKDVGNIQEYKKKNAVIKELKGDRKDQIEIAHSALQEKEVNFLGYRFYDVKVISNASYEKESNKTLRELLEFNDIRFIKLKHKSEPDYNQLIYYSNFYPAEIEFRDDNDIESVNLNTNKSSYTTKYWEDSSFPNMQTVFSSFFKDQLKEQQNKK</sequence>
<accession>A0A202BT65</accession>
<protein>
    <recommendedName>
        <fullName evidence="4">DUF3857 domain-containing protein</fullName>
    </recommendedName>
</protein>
<name>A0A202BT65_9FLAO</name>
<keyword evidence="1" id="KW-0732">Signal</keyword>
<proteinExistence type="predicted"/>
<dbReference type="EMBL" id="MVAG01000147">
    <property type="protein sequence ID" value="OVE54707.1"/>
    <property type="molecule type" value="Genomic_DNA"/>
</dbReference>
<comment type="caution">
    <text evidence="2">The sequence shown here is derived from an EMBL/GenBank/DDBJ whole genome shotgun (WGS) entry which is preliminary data.</text>
</comment>
<gene>
    <name evidence="2" type="ORF">B0E34_17945</name>
</gene>
<evidence type="ECO:0000313" key="3">
    <source>
        <dbReference type="Proteomes" id="UP000196355"/>
    </source>
</evidence>
<organism evidence="2 3">
    <name type="scientific">Chryseobacterium mucoviscidosis</name>
    <dbReference type="NCBI Taxonomy" id="1945581"/>
    <lineage>
        <taxon>Bacteria</taxon>
        <taxon>Pseudomonadati</taxon>
        <taxon>Bacteroidota</taxon>
        <taxon>Flavobacteriia</taxon>
        <taxon>Flavobacteriales</taxon>
        <taxon>Weeksellaceae</taxon>
        <taxon>Chryseobacterium group</taxon>
        <taxon>Chryseobacterium</taxon>
    </lineage>
</organism>
<dbReference type="AlphaFoldDB" id="A0A202BT65"/>
<feature type="chain" id="PRO_5013278704" description="DUF3857 domain-containing protein" evidence="1">
    <location>
        <begin position="20"/>
        <end position="337"/>
    </location>
</feature>